<proteinExistence type="predicted"/>
<dbReference type="EMBL" id="SIDB01000001">
    <property type="protein sequence ID" value="KAI3437596.1"/>
    <property type="molecule type" value="Genomic_DNA"/>
</dbReference>
<sequence>MAAASDWHAGQQALKERRQRMTALLKVEQLPDDCPWRVTAVREYINTGAGSEEAAADAARAFYGEQQAKLQRVQRMQELLPPFGIDIDVYIACCDPLAHYLATGEGSEQAALDAARAEKGRRDQGWGEHYGWVHDELEFEEWGHEYDPEDPEEYYSE</sequence>
<reference evidence="1" key="2">
    <citation type="submission" date="2020-11" db="EMBL/GenBank/DDBJ databases">
        <authorList>
            <person name="Cecchin M."/>
            <person name="Marcolungo L."/>
            <person name="Rossato M."/>
            <person name="Girolomoni L."/>
            <person name="Cosentino E."/>
            <person name="Cuine S."/>
            <person name="Li-Beisson Y."/>
            <person name="Delledonne M."/>
            <person name="Ballottari M."/>
        </authorList>
    </citation>
    <scope>NUCLEOTIDE SEQUENCE</scope>
    <source>
        <strain evidence="1">211/11P</strain>
        <tissue evidence="1">Whole cell</tissue>
    </source>
</reference>
<dbReference type="Proteomes" id="UP001055712">
    <property type="component" value="Unassembled WGS sequence"/>
</dbReference>
<reference evidence="1" key="1">
    <citation type="journal article" date="2019" name="Plant J.">
        <title>Chlorella vulgaris genome assembly and annotation reveals the molecular basis for metabolic acclimation to high light conditions.</title>
        <authorList>
            <person name="Cecchin M."/>
            <person name="Marcolungo L."/>
            <person name="Rossato M."/>
            <person name="Girolomoni L."/>
            <person name="Cosentino E."/>
            <person name="Cuine S."/>
            <person name="Li-Beisson Y."/>
            <person name="Delledonne M."/>
            <person name="Ballottari M."/>
        </authorList>
    </citation>
    <scope>NUCLEOTIDE SEQUENCE</scope>
    <source>
        <strain evidence="1">211/11P</strain>
    </source>
</reference>
<gene>
    <name evidence="1" type="ORF">D9Q98_000049</name>
</gene>
<name>A0A9D4TYK4_CHLVU</name>
<dbReference type="AlphaFoldDB" id="A0A9D4TYK4"/>
<accession>A0A9D4TYK4</accession>
<comment type="caution">
    <text evidence="1">The sequence shown here is derived from an EMBL/GenBank/DDBJ whole genome shotgun (WGS) entry which is preliminary data.</text>
</comment>
<evidence type="ECO:0000313" key="2">
    <source>
        <dbReference type="Proteomes" id="UP001055712"/>
    </source>
</evidence>
<protein>
    <submittedName>
        <fullName evidence="1">Uncharacterized protein</fullName>
    </submittedName>
</protein>
<organism evidence="1 2">
    <name type="scientific">Chlorella vulgaris</name>
    <name type="common">Green alga</name>
    <dbReference type="NCBI Taxonomy" id="3077"/>
    <lineage>
        <taxon>Eukaryota</taxon>
        <taxon>Viridiplantae</taxon>
        <taxon>Chlorophyta</taxon>
        <taxon>core chlorophytes</taxon>
        <taxon>Trebouxiophyceae</taxon>
        <taxon>Chlorellales</taxon>
        <taxon>Chlorellaceae</taxon>
        <taxon>Chlorella clade</taxon>
        <taxon>Chlorella</taxon>
    </lineage>
</organism>
<keyword evidence="2" id="KW-1185">Reference proteome</keyword>
<evidence type="ECO:0000313" key="1">
    <source>
        <dbReference type="EMBL" id="KAI3437596.1"/>
    </source>
</evidence>